<dbReference type="Pfam" id="PF16189">
    <property type="entry name" value="Creatinase_N_2"/>
    <property type="match status" value="1"/>
</dbReference>
<dbReference type="AlphaFoldDB" id="A0A0U4P880"/>
<dbReference type="Gene3D" id="3.40.350.10">
    <property type="entry name" value="Creatinase/prolidase N-terminal domain"/>
    <property type="match status" value="2"/>
</dbReference>
<dbReference type="GO" id="GO:0046872">
    <property type="term" value="F:metal ion binding"/>
    <property type="evidence" value="ECO:0007669"/>
    <property type="project" value="UniProtKB-KW"/>
</dbReference>
<dbReference type="InterPro" id="IPR036005">
    <property type="entry name" value="Creatinase/aminopeptidase-like"/>
</dbReference>
<dbReference type="InterPro" id="IPR033740">
    <property type="entry name" value="Pept_M24B"/>
</dbReference>
<dbReference type="RefSeq" id="WP_059316622.1">
    <property type="nucleotide sequence ID" value="NZ_CP013987.1"/>
</dbReference>
<gene>
    <name evidence="7" type="ORF">APT59_21045</name>
</gene>
<dbReference type="InterPro" id="IPR000994">
    <property type="entry name" value="Pept_M24"/>
</dbReference>
<keyword evidence="3" id="KW-0378">Hydrolase</keyword>
<protein>
    <submittedName>
        <fullName evidence="7">Peptidase M24</fullName>
    </submittedName>
</protein>
<dbReference type="InterPro" id="IPR050422">
    <property type="entry name" value="X-Pro_aminopeptidase_P"/>
</dbReference>
<dbReference type="Proteomes" id="UP000064137">
    <property type="component" value="Chromosome"/>
</dbReference>
<evidence type="ECO:0000256" key="2">
    <source>
        <dbReference type="ARBA" id="ARBA00022723"/>
    </source>
</evidence>
<dbReference type="FunFam" id="3.90.230.10:FF:000004">
    <property type="entry name" value="xaa-Pro aminopeptidase 1 isoform X1"/>
    <property type="match status" value="1"/>
</dbReference>
<evidence type="ECO:0000256" key="1">
    <source>
        <dbReference type="ARBA" id="ARBA00008766"/>
    </source>
</evidence>
<feature type="domain" description="Creatinase N-terminal" evidence="5">
    <location>
        <begin position="8"/>
        <end position="132"/>
    </location>
</feature>
<name>A0A0U4P880_9PSED</name>
<sequence length="603" mass="65232">MTATPAQRLARLRAFLAEQGADACLIPSADPHLSEYLPEHWQGRAWLSGFTGSAGLLLVTRHAAGVWTDSRYWEQATQELAGSGIDLMKQVASQPQAHLQWLADQVPEGGTVLVDGQVLSLGSAAALRRALEPKGIQLRTDRDPLATIWSERPVLPVAPIYAHAAPHAPQPRSAKLAQVRQAMADAGTAWHFISSLDDIAWLLNLRGADVPYNPVFLAHLLLGQDSCQLFIDPAKVPAEIRAALVADGVTLTDYSQAAAELARLPVGSRLLVDPARVTLGLVEAAPQGVERREQINPSTLLKACKTAEEAAQVRTAMEEDGAALCVFFARFEAALARGERLTELTVDEWLTEARAARPNFVSLSFATIAGFNAGGALPHYRATEEAHAELQGDGLLLIDSGGQYLGGTTDITRVVPIGTPSAAQRRDFTLVLKGMLALSRVRFPAGVAAPMLDALAREPIWAAGIDYGHGTGHGVGYFLNVHEGPQTISFYATVTPHHVLREGMITSNEPGIYRPGQWGVRLENLLLCTRAESTEFGDFLAFETLTLCPLDTRCLDLALLRADELDWLDSYHAEVRRRVLPLVEGAARDWLLARTEPVARTAA</sequence>
<dbReference type="GO" id="GO:0070006">
    <property type="term" value="F:metalloaminopeptidase activity"/>
    <property type="evidence" value="ECO:0007669"/>
    <property type="project" value="InterPro"/>
</dbReference>
<feature type="domain" description="Peptidase M24" evidence="4">
    <location>
        <begin position="313"/>
        <end position="529"/>
    </location>
</feature>
<dbReference type="CDD" id="cd01085">
    <property type="entry name" value="APP"/>
    <property type="match status" value="1"/>
</dbReference>
<dbReference type="PANTHER" id="PTHR43763:SF6">
    <property type="entry name" value="XAA-PRO AMINOPEPTIDASE 1"/>
    <property type="match status" value="1"/>
</dbReference>
<organism evidence="7 8">
    <name type="scientific">Pseudomonas oryzihabitans</name>
    <dbReference type="NCBI Taxonomy" id="47885"/>
    <lineage>
        <taxon>Bacteria</taxon>
        <taxon>Pseudomonadati</taxon>
        <taxon>Pseudomonadota</taxon>
        <taxon>Gammaproteobacteria</taxon>
        <taxon>Pseudomonadales</taxon>
        <taxon>Pseudomonadaceae</taxon>
        <taxon>Pseudomonas</taxon>
    </lineage>
</organism>
<dbReference type="KEGG" id="por:APT59_21045"/>
<dbReference type="InterPro" id="IPR029149">
    <property type="entry name" value="Creatin/AminoP/Spt16_N"/>
</dbReference>
<dbReference type="Pfam" id="PF00557">
    <property type="entry name" value="Peptidase_M24"/>
    <property type="match status" value="1"/>
</dbReference>
<evidence type="ECO:0000256" key="3">
    <source>
        <dbReference type="ARBA" id="ARBA00022801"/>
    </source>
</evidence>
<dbReference type="Gene3D" id="3.90.230.10">
    <property type="entry name" value="Creatinase/methionine aminopeptidase superfamily"/>
    <property type="match status" value="1"/>
</dbReference>
<dbReference type="Pfam" id="PF16188">
    <property type="entry name" value="Peptidase_M24_C"/>
    <property type="match status" value="1"/>
</dbReference>
<dbReference type="EMBL" id="CP013987">
    <property type="protein sequence ID" value="ALZ86574.1"/>
    <property type="molecule type" value="Genomic_DNA"/>
</dbReference>
<evidence type="ECO:0000313" key="8">
    <source>
        <dbReference type="Proteomes" id="UP000064137"/>
    </source>
</evidence>
<dbReference type="InterPro" id="IPR000587">
    <property type="entry name" value="Creatinase_N"/>
</dbReference>
<evidence type="ECO:0000259" key="6">
    <source>
        <dbReference type="Pfam" id="PF16188"/>
    </source>
</evidence>
<dbReference type="SUPFAM" id="SSF53092">
    <property type="entry name" value="Creatinase/prolidase N-terminal domain"/>
    <property type="match status" value="1"/>
</dbReference>
<comment type="similarity">
    <text evidence="1">Belongs to the peptidase M24B family.</text>
</comment>
<evidence type="ECO:0000259" key="4">
    <source>
        <dbReference type="Pfam" id="PF00557"/>
    </source>
</evidence>
<feature type="domain" description="Peptidase M24 C-terminal" evidence="6">
    <location>
        <begin position="539"/>
        <end position="598"/>
    </location>
</feature>
<dbReference type="Pfam" id="PF01321">
    <property type="entry name" value="Creatinase_N"/>
    <property type="match status" value="1"/>
</dbReference>
<proteinExistence type="inferred from homology"/>
<dbReference type="OrthoDB" id="9806388at2"/>
<dbReference type="PANTHER" id="PTHR43763">
    <property type="entry name" value="XAA-PRO AMINOPEPTIDASE 1"/>
    <property type="match status" value="1"/>
</dbReference>
<evidence type="ECO:0000259" key="5">
    <source>
        <dbReference type="Pfam" id="PF01321"/>
    </source>
</evidence>
<keyword evidence="2" id="KW-0479">Metal-binding</keyword>
<reference evidence="7 8" key="1">
    <citation type="submission" date="2016-01" db="EMBL/GenBank/DDBJ databases">
        <title>Annotation of Pseudomonas oryzihabitans USDA-ARS-USMARC-56511.</title>
        <authorList>
            <person name="Harhay G.P."/>
            <person name="Harhay D.M."/>
            <person name="Smith T.P.L."/>
            <person name="Bono J.L."/>
            <person name="Heaton M.P."/>
            <person name="Clawson M.L."/>
            <person name="Chitko-Mckown C.G."/>
            <person name="Capik S.F."/>
            <person name="DeDonder K.D."/>
            <person name="Apley M.D."/>
            <person name="Lubbers B.V."/>
            <person name="White B.J."/>
            <person name="Larson R.L."/>
        </authorList>
    </citation>
    <scope>NUCLEOTIDE SEQUENCE [LARGE SCALE GENOMIC DNA]</scope>
    <source>
        <strain evidence="7 8">USDA-ARS-USMARC-56511</strain>
    </source>
</reference>
<dbReference type="InterPro" id="IPR032416">
    <property type="entry name" value="Peptidase_M24_C"/>
</dbReference>
<evidence type="ECO:0000313" key="7">
    <source>
        <dbReference type="EMBL" id="ALZ86574.1"/>
    </source>
</evidence>
<dbReference type="GO" id="GO:0005737">
    <property type="term" value="C:cytoplasm"/>
    <property type="evidence" value="ECO:0007669"/>
    <property type="project" value="UniProtKB-ARBA"/>
</dbReference>
<dbReference type="SUPFAM" id="SSF55920">
    <property type="entry name" value="Creatinase/aminopeptidase"/>
    <property type="match status" value="1"/>
</dbReference>
<accession>A0A0U4P880</accession>